<keyword evidence="5 8" id="KW-0812">Transmembrane</keyword>
<dbReference type="PANTHER" id="PTHR30047">
    <property type="entry name" value="HIGH-AFFINITY CHOLINE TRANSPORT PROTEIN-RELATED"/>
    <property type="match status" value="1"/>
</dbReference>
<evidence type="ECO:0000313" key="10">
    <source>
        <dbReference type="Proteomes" id="UP000592181"/>
    </source>
</evidence>
<keyword evidence="4" id="KW-1003">Cell membrane</keyword>
<proteinExistence type="inferred from homology"/>
<dbReference type="EMBL" id="JACBZX010000001">
    <property type="protein sequence ID" value="NYG36503.1"/>
    <property type="molecule type" value="Genomic_DNA"/>
</dbReference>
<evidence type="ECO:0000256" key="6">
    <source>
        <dbReference type="ARBA" id="ARBA00022989"/>
    </source>
</evidence>
<name>A0A852X6W1_9MICO</name>
<feature type="transmembrane region" description="Helical" evidence="8">
    <location>
        <begin position="406"/>
        <end position="427"/>
    </location>
</feature>
<dbReference type="RefSeq" id="WP_179462000.1">
    <property type="nucleotide sequence ID" value="NZ_JACBZX010000001.1"/>
</dbReference>
<evidence type="ECO:0000256" key="4">
    <source>
        <dbReference type="ARBA" id="ARBA00022475"/>
    </source>
</evidence>
<evidence type="ECO:0000256" key="5">
    <source>
        <dbReference type="ARBA" id="ARBA00022692"/>
    </source>
</evidence>
<feature type="transmembrane region" description="Helical" evidence="8">
    <location>
        <begin position="17"/>
        <end position="37"/>
    </location>
</feature>
<evidence type="ECO:0000256" key="8">
    <source>
        <dbReference type="SAM" id="Phobius"/>
    </source>
</evidence>
<evidence type="ECO:0000256" key="7">
    <source>
        <dbReference type="ARBA" id="ARBA00023136"/>
    </source>
</evidence>
<comment type="subcellular location">
    <subcellularLocation>
        <location evidence="1">Cell membrane</location>
        <topology evidence="1">Multi-pass membrane protein</topology>
    </subcellularLocation>
</comment>
<organism evidence="9 10">
    <name type="scientific">Janibacter alkaliphilus</name>
    <dbReference type="NCBI Taxonomy" id="1069963"/>
    <lineage>
        <taxon>Bacteria</taxon>
        <taxon>Bacillati</taxon>
        <taxon>Actinomycetota</taxon>
        <taxon>Actinomycetes</taxon>
        <taxon>Micrococcales</taxon>
        <taxon>Intrasporangiaceae</taxon>
        <taxon>Janibacter</taxon>
    </lineage>
</organism>
<comment type="caution">
    <text evidence="9">The sequence shown here is derived from an EMBL/GenBank/DDBJ whole genome shotgun (WGS) entry which is preliminary data.</text>
</comment>
<sequence>MTSAPPEPSAARPRLGAVFWVSVTFSLTFVLVGVLSPETVADTVGGIREGVVERLGPVYPLTVLVVLLVVLGLAISPLGRIRLGEPDSRPEFGALSWLAMLLSAGVGLSFLFWGTAEPLIHTVEPPAGQAAPGSEAAARDGMRWSFLFWGVHAWALYAAVGYASYRRGRTVLISDALRPLLGRHADGPLGTVVDILSVIAILFGVATSLGLGTRELNAALEHTHAVPDSYGTKVAIIVGLMTVSTISAMTGLGRGIRLLSLANLALCAVLLVLVLVLGPTREILGTAGTGVADYVRHLVPMSLGTEGGEAGQAWQREWTHFFWAWWIAWAPFVGTFLARISHGRTIRGLVLGAVGVPGLVTVAWFSVLGGTALQRERTGATDVAEVAAEYKSVATLEVLGTLPLSGLALGLLVPVLALLFITSADSASFMLGSATSGGSMRPPRPLRLMWSFAAAFAAVLLLAGGPGSLRDAAVVAAVPFTVILLALCVALVRDVWGDRAGVRHESAWSPGER</sequence>
<feature type="transmembrane region" description="Helical" evidence="8">
    <location>
        <begin position="146"/>
        <end position="165"/>
    </location>
</feature>
<keyword evidence="10" id="KW-1185">Reference proteome</keyword>
<evidence type="ECO:0000256" key="3">
    <source>
        <dbReference type="ARBA" id="ARBA00022448"/>
    </source>
</evidence>
<dbReference type="GO" id="GO:0022857">
    <property type="term" value="F:transmembrane transporter activity"/>
    <property type="evidence" value="ECO:0007669"/>
    <property type="project" value="InterPro"/>
</dbReference>
<dbReference type="GO" id="GO:0005886">
    <property type="term" value="C:plasma membrane"/>
    <property type="evidence" value="ECO:0007669"/>
    <property type="project" value="UniProtKB-SubCell"/>
</dbReference>
<reference evidence="9 10" key="1">
    <citation type="submission" date="2020-07" db="EMBL/GenBank/DDBJ databases">
        <title>Sequencing the genomes of 1000 actinobacteria strains.</title>
        <authorList>
            <person name="Klenk H.-P."/>
        </authorList>
    </citation>
    <scope>NUCLEOTIDE SEQUENCE [LARGE SCALE GENOMIC DNA]</scope>
    <source>
        <strain evidence="9 10">DSM 24723</strain>
    </source>
</reference>
<dbReference type="PANTHER" id="PTHR30047:SF7">
    <property type="entry name" value="HIGH-AFFINITY CHOLINE TRANSPORT PROTEIN"/>
    <property type="match status" value="1"/>
</dbReference>
<dbReference type="InterPro" id="IPR000060">
    <property type="entry name" value="BCCT_transptr"/>
</dbReference>
<dbReference type="Pfam" id="PF02028">
    <property type="entry name" value="BCCT"/>
    <property type="match status" value="1"/>
</dbReference>
<dbReference type="Proteomes" id="UP000592181">
    <property type="component" value="Unassembled WGS sequence"/>
</dbReference>
<feature type="transmembrane region" description="Helical" evidence="8">
    <location>
        <begin position="186"/>
        <end position="210"/>
    </location>
</feature>
<keyword evidence="7 8" id="KW-0472">Membrane</keyword>
<dbReference type="AlphaFoldDB" id="A0A852X6W1"/>
<feature type="transmembrane region" description="Helical" evidence="8">
    <location>
        <begin position="472"/>
        <end position="492"/>
    </location>
</feature>
<feature type="transmembrane region" description="Helical" evidence="8">
    <location>
        <begin position="57"/>
        <end position="80"/>
    </location>
</feature>
<gene>
    <name evidence="9" type="ORF">BJY28_000972</name>
</gene>
<keyword evidence="3" id="KW-0813">Transport</keyword>
<feature type="transmembrane region" description="Helical" evidence="8">
    <location>
        <begin position="348"/>
        <end position="367"/>
    </location>
</feature>
<accession>A0A852X6W1</accession>
<evidence type="ECO:0000256" key="1">
    <source>
        <dbReference type="ARBA" id="ARBA00004651"/>
    </source>
</evidence>
<feature type="transmembrane region" description="Helical" evidence="8">
    <location>
        <begin position="92"/>
        <end position="113"/>
    </location>
</feature>
<dbReference type="NCBIfam" id="TIGR00842">
    <property type="entry name" value="bcct"/>
    <property type="match status" value="1"/>
</dbReference>
<evidence type="ECO:0000313" key="9">
    <source>
        <dbReference type="EMBL" id="NYG36503.1"/>
    </source>
</evidence>
<evidence type="ECO:0000256" key="2">
    <source>
        <dbReference type="ARBA" id="ARBA00005658"/>
    </source>
</evidence>
<comment type="similarity">
    <text evidence="2">Belongs to the BCCT transporter (TC 2.A.15) family.</text>
</comment>
<feature type="transmembrane region" description="Helical" evidence="8">
    <location>
        <begin position="258"/>
        <end position="278"/>
    </location>
</feature>
<feature type="transmembrane region" description="Helical" evidence="8">
    <location>
        <begin position="323"/>
        <end position="341"/>
    </location>
</feature>
<feature type="transmembrane region" description="Helical" evidence="8">
    <location>
        <begin position="230"/>
        <end position="251"/>
    </location>
</feature>
<keyword evidence="6 8" id="KW-1133">Transmembrane helix</keyword>
<protein>
    <submittedName>
        <fullName evidence="9">Glycine betaine transporter</fullName>
    </submittedName>
</protein>
<feature type="transmembrane region" description="Helical" evidence="8">
    <location>
        <begin position="448"/>
        <end position="466"/>
    </location>
</feature>